<dbReference type="PANTHER" id="PTHR10039:SF5">
    <property type="entry name" value="NACHT DOMAIN-CONTAINING PROTEIN"/>
    <property type="match status" value="1"/>
</dbReference>
<evidence type="ECO:0000259" key="4">
    <source>
        <dbReference type="Pfam" id="PF25053"/>
    </source>
</evidence>
<evidence type="ECO:0000259" key="3">
    <source>
        <dbReference type="Pfam" id="PF24883"/>
    </source>
</evidence>
<dbReference type="InterPro" id="IPR056693">
    <property type="entry name" value="DUF7791"/>
</dbReference>
<evidence type="ECO:0000256" key="1">
    <source>
        <dbReference type="ARBA" id="ARBA00022737"/>
    </source>
</evidence>
<dbReference type="RefSeq" id="XP_033385913.1">
    <property type="nucleotide sequence ID" value="XM_033522897.1"/>
</dbReference>
<dbReference type="Pfam" id="PF17107">
    <property type="entry name" value="SesA"/>
    <property type="match status" value="1"/>
</dbReference>
<evidence type="ECO:0000313" key="5">
    <source>
        <dbReference type="EMBL" id="KAF2017574.1"/>
    </source>
</evidence>
<dbReference type="AlphaFoldDB" id="A0A6A5XZ59"/>
<dbReference type="Pfam" id="PF24883">
    <property type="entry name" value="NPHP3_N"/>
    <property type="match status" value="1"/>
</dbReference>
<gene>
    <name evidence="5" type="ORF">BU24DRAFT_317882</name>
</gene>
<dbReference type="PANTHER" id="PTHR10039">
    <property type="entry name" value="AMELOGENIN"/>
    <property type="match status" value="1"/>
</dbReference>
<dbReference type="Gene3D" id="3.40.50.300">
    <property type="entry name" value="P-loop containing nucleotide triphosphate hydrolases"/>
    <property type="match status" value="1"/>
</dbReference>
<reference evidence="5" key="1">
    <citation type="journal article" date="2020" name="Stud. Mycol.">
        <title>101 Dothideomycetes genomes: a test case for predicting lifestyles and emergence of pathogens.</title>
        <authorList>
            <person name="Haridas S."/>
            <person name="Albert R."/>
            <person name="Binder M."/>
            <person name="Bloem J."/>
            <person name="Labutti K."/>
            <person name="Salamov A."/>
            <person name="Andreopoulos B."/>
            <person name="Baker S."/>
            <person name="Barry K."/>
            <person name="Bills G."/>
            <person name="Bluhm B."/>
            <person name="Cannon C."/>
            <person name="Castanera R."/>
            <person name="Culley D."/>
            <person name="Daum C."/>
            <person name="Ezra D."/>
            <person name="Gonzalez J."/>
            <person name="Henrissat B."/>
            <person name="Kuo A."/>
            <person name="Liang C."/>
            <person name="Lipzen A."/>
            <person name="Lutzoni F."/>
            <person name="Magnuson J."/>
            <person name="Mondo S."/>
            <person name="Nolan M."/>
            <person name="Ohm R."/>
            <person name="Pangilinan J."/>
            <person name="Park H.-J."/>
            <person name="Ramirez L."/>
            <person name="Alfaro M."/>
            <person name="Sun H."/>
            <person name="Tritt A."/>
            <person name="Yoshinaga Y."/>
            <person name="Zwiers L.-H."/>
            <person name="Turgeon B."/>
            <person name="Goodwin S."/>
            <person name="Spatafora J."/>
            <person name="Crous P."/>
            <person name="Grigoriev I."/>
        </authorList>
    </citation>
    <scope>NUCLEOTIDE SEQUENCE</scope>
    <source>
        <strain evidence="5">CBS 175.79</strain>
    </source>
</reference>
<keyword evidence="1" id="KW-0677">Repeat</keyword>
<feature type="domain" description="Nephrocystin 3-like N-terminal" evidence="3">
    <location>
        <begin position="245"/>
        <end position="433"/>
    </location>
</feature>
<organism evidence="5 6">
    <name type="scientific">Aaosphaeria arxii CBS 175.79</name>
    <dbReference type="NCBI Taxonomy" id="1450172"/>
    <lineage>
        <taxon>Eukaryota</taxon>
        <taxon>Fungi</taxon>
        <taxon>Dikarya</taxon>
        <taxon>Ascomycota</taxon>
        <taxon>Pezizomycotina</taxon>
        <taxon>Dothideomycetes</taxon>
        <taxon>Pleosporomycetidae</taxon>
        <taxon>Pleosporales</taxon>
        <taxon>Pleosporales incertae sedis</taxon>
        <taxon>Aaosphaeria</taxon>
    </lineage>
</organism>
<evidence type="ECO:0000259" key="2">
    <source>
        <dbReference type="Pfam" id="PF17107"/>
    </source>
</evidence>
<dbReference type="Pfam" id="PF25053">
    <property type="entry name" value="DUF7791"/>
    <property type="match status" value="1"/>
</dbReference>
<feature type="non-terminal residue" evidence="5">
    <location>
        <position position="780"/>
    </location>
</feature>
<dbReference type="InterPro" id="IPR027417">
    <property type="entry name" value="P-loop_NTPase"/>
</dbReference>
<dbReference type="InterPro" id="IPR031352">
    <property type="entry name" value="SesA"/>
</dbReference>
<dbReference type="SUPFAM" id="SSF52540">
    <property type="entry name" value="P-loop containing nucleoside triphosphate hydrolases"/>
    <property type="match status" value="1"/>
</dbReference>
<accession>A0A6A5XZ59</accession>
<dbReference type="Proteomes" id="UP000799778">
    <property type="component" value="Unassembled WGS sequence"/>
</dbReference>
<evidence type="ECO:0000313" key="6">
    <source>
        <dbReference type="Proteomes" id="UP000799778"/>
    </source>
</evidence>
<name>A0A6A5XZ59_9PLEO</name>
<protein>
    <recommendedName>
        <fullName evidence="7">NACHT domain-containing protein</fullName>
    </recommendedName>
</protein>
<dbReference type="OrthoDB" id="443402at2759"/>
<evidence type="ECO:0008006" key="7">
    <source>
        <dbReference type="Google" id="ProtNLM"/>
    </source>
</evidence>
<feature type="domain" description="NACHT-NTPase and P-loop NTPases N-terminal" evidence="2">
    <location>
        <begin position="23"/>
        <end position="135"/>
    </location>
</feature>
<proteinExistence type="predicted"/>
<dbReference type="GeneID" id="54280294"/>
<feature type="domain" description="DUF7791" evidence="4">
    <location>
        <begin position="543"/>
        <end position="676"/>
    </location>
</feature>
<dbReference type="EMBL" id="ML978068">
    <property type="protein sequence ID" value="KAF2017574.1"/>
    <property type="molecule type" value="Genomic_DNA"/>
</dbReference>
<sequence>MEPLSALSIATAVVQFLDFAGNIVTSTWEISKSSSGDSNRNSDLRGITQNLQELNGTLRQAVNDPNLVPFSSQDQEIADLCRKCNDVAEKLIGILDRVRSSSRDSTWPSFRAALRTMWNQDEVDNLQRTLDSYRQQISMLILVAMSSNYEQTSTTLAETKHLCHQVLLELDKSQEFQNDVLDAIKRSYMLDPNDRSRTTSDQLIHMQGVLRQDEATSINKRLIHSLSFREVKHRYEQIPLAYQETFEWIFKTPTEQVRWANFPEWIESNDPLYWITGKAGAGKSTLMKFIYDHQKTKSALEDWAKDDKLLKASFFFWNSDANIQMSLEGLVKTILAQVLEQMPELIPAVFPHRVEASIMFGHHIWNLEPWTWEELLRGFETMVKRATERAKLAVFIDGMDEFNGQPADLVEFINKMVSSDSNTSRIKVCAASRPWIAFEDAFRNKPHLQLEDLTSDDIKVYVTTRMHANPGYKVLQECDPDTSKQLIDNITAKASGVFLWVYLVTRSLLDGLTEGERLSDLQRRLDALPRDLESLFLKVIDTLPPEHFRRASQLFRIIQTSIGPLKLLPLSFADEEDPEFAMRAPYAPLTKSQIHFRCEFMRRRLTANCRGLLEAHYQKGPYELQQVYVTFLHRTVRDFLDQPEIVRRMQDAAGSAFNPNLRLCNAYIMKLKTMAPESMYLSVFWDAVTNATEYASRSDPQGLSWQPRLLNEIDSIASVVSTIPCSGHLSLTQLYGGRHNLAAHWIHTNERLKLVPRFARPFLAFAVKCQLVEYVRSALT</sequence>
<dbReference type="InterPro" id="IPR056884">
    <property type="entry name" value="NPHP3-like_N"/>
</dbReference>
<keyword evidence="6" id="KW-1185">Reference proteome</keyword>